<dbReference type="Gene3D" id="2.40.50.100">
    <property type="match status" value="1"/>
</dbReference>
<sequence>MLIADQISKSFPTFKLADISFRVNQGDYFVLLGPSGSGKSILLKVLVGLVSPDKGRVFLDGKNITHEPVGQRQLGILFQDLAIFPHMNVFDNIAYPLKVKGLESKSVKKRVHELAERFSISNIIKRDTRNLSGGELQRVAMARTLALNPRVLLLDEPLSALDTSLHLEISALLRELNRNGTTMIHVTHSFDEAITLANRVGVIRNGSLVQVGETLKVFQNPNNDFVAHFTGARNFFKVEQTSDSQHGLVIGNITNNHKIAFFANSNYKSGYILFSEAAVVLAHTISEQSALNIFKGKVVDVFAQPYGYEVVLDCGFRIHAHITWESKEKLNIEPGVELFASIKASAIRFIPGA</sequence>
<dbReference type="SUPFAM" id="SSF50331">
    <property type="entry name" value="MOP-like"/>
    <property type="match status" value="1"/>
</dbReference>
<keyword evidence="2 5" id="KW-0500">Molybdenum</keyword>
<evidence type="ECO:0000256" key="3">
    <source>
        <dbReference type="ARBA" id="ARBA00022741"/>
    </source>
</evidence>
<dbReference type="InterPro" id="IPR050093">
    <property type="entry name" value="ABC_SmlMolc_Importer"/>
</dbReference>
<evidence type="ECO:0000259" key="7">
    <source>
        <dbReference type="PROSITE" id="PS51866"/>
    </source>
</evidence>
<dbReference type="PROSITE" id="PS00211">
    <property type="entry name" value="ABC_TRANSPORTER_1"/>
    <property type="match status" value="1"/>
</dbReference>
<dbReference type="SUPFAM" id="SSF52540">
    <property type="entry name" value="P-loop containing nucleoside triphosphate hydrolases"/>
    <property type="match status" value="1"/>
</dbReference>
<evidence type="ECO:0000256" key="2">
    <source>
        <dbReference type="ARBA" id="ARBA00022505"/>
    </source>
</evidence>
<feature type="domain" description="Mop" evidence="7">
    <location>
        <begin position="287"/>
        <end position="351"/>
    </location>
</feature>
<dbReference type="InterPro" id="IPR027417">
    <property type="entry name" value="P-loop_NTPase"/>
</dbReference>
<keyword evidence="9" id="KW-1185">Reference proteome</keyword>
<keyword evidence="4 8" id="KW-0067">ATP-binding</keyword>
<dbReference type="Gene3D" id="3.40.50.300">
    <property type="entry name" value="P-loop containing nucleotide triphosphate hydrolases"/>
    <property type="match status" value="1"/>
</dbReference>
<evidence type="ECO:0000313" key="9">
    <source>
        <dbReference type="Proteomes" id="UP000500961"/>
    </source>
</evidence>
<accession>A0A7D4CHH9</accession>
<dbReference type="RefSeq" id="WP_173075322.1">
    <property type="nucleotide sequence ID" value="NZ_CP041345.1"/>
</dbReference>
<protein>
    <submittedName>
        <fullName evidence="8">ATP-binding cassette domain-containing protein</fullName>
    </submittedName>
</protein>
<dbReference type="InterPro" id="IPR003439">
    <property type="entry name" value="ABC_transporter-like_ATP-bd"/>
</dbReference>
<feature type="domain" description="ABC transporter" evidence="6">
    <location>
        <begin position="1"/>
        <end position="230"/>
    </location>
</feature>
<dbReference type="PROSITE" id="PS50893">
    <property type="entry name" value="ABC_TRANSPORTER_2"/>
    <property type="match status" value="1"/>
</dbReference>
<dbReference type="Proteomes" id="UP000500961">
    <property type="component" value="Chromosome"/>
</dbReference>
<evidence type="ECO:0000259" key="6">
    <source>
        <dbReference type="PROSITE" id="PS50893"/>
    </source>
</evidence>
<dbReference type="Pfam" id="PF00005">
    <property type="entry name" value="ABC_tran"/>
    <property type="match status" value="1"/>
</dbReference>
<dbReference type="InterPro" id="IPR017871">
    <property type="entry name" value="ABC_transporter-like_CS"/>
</dbReference>
<name>A0A7D4CHH9_9BACT</name>
<evidence type="ECO:0000256" key="5">
    <source>
        <dbReference type="PROSITE-ProRule" id="PRU01213"/>
    </source>
</evidence>
<dbReference type="InterPro" id="IPR008995">
    <property type="entry name" value="Mo/tungstate-bd_C_term_dom"/>
</dbReference>
<organism evidence="8 9">
    <name type="scientific">Tenuifilum thalassicum</name>
    <dbReference type="NCBI Taxonomy" id="2590900"/>
    <lineage>
        <taxon>Bacteria</taxon>
        <taxon>Pseudomonadati</taxon>
        <taxon>Bacteroidota</taxon>
        <taxon>Bacteroidia</taxon>
        <taxon>Bacteroidales</taxon>
        <taxon>Tenuifilaceae</taxon>
        <taxon>Tenuifilum</taxon>
    </lineage>
</organism>
<evidence type="ECO:0000256" key="4">
    <source>
        <dbReference type="ARBA" id="ARBA00022840"/>
    </source>
</evidence>
<evidence type="ECO:0000256" key="1">
    <source>
        <dbReference type="ARBA" id="ARBA00022448"/>
    </source>
</evidence>
<dbReference type="PANTHER" id="PTHR42781">
    <property type="entry name" value="SPERMIDINE/PUTRESCINE IMPORT ATP-BINDING PROTEIN POTA"/>
    <property type="match status" value="1"/>
</dbReference>
<keyword evidence="1" id="KW-0813">Transport</keyword>
<dbReference type="InterPro" id="IPR005116">
    <property type="entry name" value="Transp-assoc_OB_typ1"/>
</dbReference>
<reference evidence="8 9" key="1">
    <citation type="submission" date="2019-07" db="EMBL/GenBank/DDBJ databases">
        <title>Thalassofilum flectens gen. nov., sp. nov., a novel moderate thermophilic anaerobe from a shallow sea hot spring in Kunashir Island (Russia), representing a new family in the order Bacteroidales, and proposal of Thalassofilacea fam. nov.</title>
        <authorList>
            <person name="Kochetkova T.V."/>
            <person name="Podosokorskaya O.A."/>
            <person name="Novikov A."/>
            <person name="Elcheninov A.G."/>
            <person name="Toshchakov S.V."/>
            <person name="Kublanov I.V."/>
        </authorList>
    </citation>
    <scope>NUCLEOTIDE SEQUENCE [LARGE SCALE GENOMIC DNA]</scope>
    <source>
        <strain evidence="8 9">38-H</strain>
    </source>
</reference>
<proteinExistence type="predicted"/>
<dbReference type="SMART" id="SM00382">
    <property type="entry name" value="AAA"/>
    <property type="match status" value="1"/>
</dbReference>
<evidence type="ECO:0000313" key="8">
    <source>
        <dbReference type="EMBL" id="QKG80526.1"/>
    </source>
</evidence>
<dbReference type="AlphaFoldDB" id="A0A7D4CHH9"/>
<dbReference type="GO" id="GO:0016887">
    <property type="term" value="F:ATP hydrolysis activity"/>
    <property type="evidence" value="ECO:0007669"/>
    <property type="project" value="InterPro"/>
</dbReference>
<dbReference type="InterPro" id="IPR004606">
    <property type="entry name" value="Mop_domain"/>
</dbReference>
<dbReference type="GO" id="GO:0005524">
    <property type="term" value="F:ATP binding"/>
    <property type="evidence" value="ECO:0007669"/>
    <property type="project" value="UniProtKB-KW"/>
</dbReference>
<dbReference type="InterPro" id="IPR003593">
    <property type="entry name" value="AAA+_ATPase"/>
</dbReference>
<dbReference type="EMBL" id="CP041345">
    <property type="protein sequence ID" value="QKG80526.1"/>
    <property type="molecule type" value="Genomic_DNA"/>
</dbReference>
<keyword evidence="3" id="KW-0547">Nucleotide-binding</keyword>
<gene>
    <name evidence="8" type="ORF">FHG85_09680</name>
</gene>
<dbReference type="GO" id="GO:0015689">
    <property type="term" value="P:molybdate ion transport"/>
    <property type="evidence" value="ECO:0007669"/>
    <property type="project" value="InterPro"/>
</dbReference>
<dbReference type="PROSITE" id="PS51866">
    <property type="entry name" value="MOP"/>
    <property type="match status" value="1"/>
</dbReference>
<dbReference type="KEGG" id="ttz:FHG85_09680"/>
<dbReference type="Pfam" id="PF03459">
    <property type="entry name" value="TOBE"/>
    <property type="match status" value="1"/>
</dbReference>
<dbReference type="PANTHER" id="PTHR42781:SF4">
    <property type="entry name" value="SPERMIDINE_PUTRESCINE IMPORT ATP-BINDING PROTEIN POTA"/>
    <property type="match status" value="1"/>
</dbReference>